<name>A3QNU9_ECOLX</name>
<dbReference type="InterPro" id="IPR006713">
    <property type="entry name" value="Adhesin_Dr"/>
</dbReference>
<dbReference type="Pfam" id="PF04619">
    <property type="entry name" value="Adhesin_Dr"/>
    <property type="match status" value="1"/>
</dbReference>
<keyword evidence="1 2" id="KW-0732">Signal</keyword>
<feature type="signal peptide" evidence="2">
    <location>
        <begin position="1"/>
        <end position="21"/>
    </location>
</feature>
<organism evidence="3">
    <name type="scientific">Escherichia coli</name>
    <dbReference type="NCBI Taxonomy" id="562"/>
    <lineage>
        <taxon>Bacteria</taxon>
        <taxon>Pseudomonadati</taxon>
        <taxon>Pseudomonadota</taxon>
        <taxon>Gammaproteobacteria</taxon>
        <taxon>Enterobacterales</taxon>
        <taxon>Enterobacteriaceae</taxon>
        <taxon>Escherichia</taxon>
    </lineage>
</organism>
<protein>
    <submittedName>
        <fullName evidence="3">Dr adhesin</fullName>
    </submittedName>
</protein>
<proteinExistence type="predicted"/>
<reference evidence="3" key="1">
    <citation type="journal article" date="2007" name="Mol. Microbiol.">
        <title>Selection for functional diversity drives accumulation of point mutations in Dr adhesins of Escherichia coli.</title>
        <authorList>
            <person name="Korotkova N."/>
            <person name="Chattopadhyay S."/>
            <person name="Tabata T.A."/>
            <person name="Beskhlebnaya V."/>
            <person name="Vigdorovich V."/>
            <person name="Kaiser B.K."/>
            <person name="Strong R.K."/>
            <person name="Dykhuizen D.E."/>
            <person name="Sokurenko E.V."/>
            <person name="Moseley S.L."/>
        </authorList>
    </citation>
    <scope>NUCLEOTIDE SEQUENCE</scope>
    <source>
        <strain evidence="3">G2062</strain>
    </source>
</reference>
<dbReference type="EMBL" id="DQ386040">
    <property type="protein sequence ID" value="ABD93400.1"/>
    <property type="molecule type" value="Genomic_DNA"/>
</dbReference>
<evidence type="ECO:0000313" key="3">
    <source>
        <dbReference type="EMBL" id="ABD93400.1"/>
    </source>
</evidence>
<evidence type="ECO:0000256" key="2">
    <source>
        <dbReference type="SAM" id="SignalP"/>
    </source>
</evidence>
<sequence length="160" mass="16820">MKKLAIMAAASMMVAVSTAHAQFSYSGNTGTVKVAVTEECQIQVGDFSTTKPRSQLTNGAAIGPINVTARGCDTRQIALQAGADNIEGDKLYMRSDNGGDKLYVVLSALDGSNWTTDNGVFYNTVPGNWGGTIGVKVQGDQTLTPTGNYTLTLTGGYWAK</sequence>
<dbReference type="InterPro" id="IPR008966">
    <property type="entry name" value="Adhesion_dom_sf"/>
</dbReference>
<accession>A3QNU9</accession>
<feature type="chain" id="PRO_5002657884" evidence="2">
    <location>
        <begin position="22"/>
        <end position="160"/>
    </location>
</feature>
<evidence type="ECO:0000256" key="1">
    <source>
        <dbReference type="ARBA" id="ARBA00022729"/>
    </source>
</evidence>
<dbReference type="AlphaFoldDB" id="A3QNU9"/>
<dbReference type="SUPFAM" id="SSF49401">
    <property type="entry name" value="Bacterial adhesins"/>
    <property type="match status" value="1"/>
</dbReference>
<dbReference type="Pfam" id="PF12393">
    <property type="entry name" value="Dr_adhesin"/>
    <property type="match status" value="1"/>
</dbReference>
<dbReference type="InterPro" id="IPR021020">
    <property type="entry name" value="Adhesin_Dr_signal_peptide"/>
</dbReference>
<dbReference type="InterPro" id="IPR037028">
    <property type="entry name" value="Dr_adhesin_sf"/>
</dbReference>
<dbReference type="Gene3D" id="2.60.40.1570">
    <property type="entry name" value="Dr adhesin"/>
    <property type="match status" value="1"/>
</dbReference>